<dbReference type="PROSITE" id="PS52004">
    <property type="entry name" value="KS3_2"/>
    <property type="match status" value="1"/>
</dbReference>
<keyword evidence="1" id="KW-0596">Phosphopantetheine</keyword>
<dbReference type="InterPro" id="IPR009081">
    <property type="entry name" value="PP-bd_ACP"/>
</dbReference>
<evidence type="ECO:0000313" key="8">
    <source>
        <dbReference type="Proteomes" id="UP000186601"/>
    </source>
</evidence>
<dbReference type="PROSITE" id="PS50075">
    <property type="entry name" value="CARRIER"/>
    <property type="match status" value="1"/>
</dbReference>
<dbReference type="GO" id="GO:0004315">
    <property type="term" value="F:3-oxoacyl-[acyl-carrier-protein] synthase activity"/>
    <property type="evidence" value="ECO:0007669"/>
    <property type="project" value="InterPro"/>
</dbReference>
<keyword evidence="4" id="KW-0843">Virulence</keyword>
<accession>A0A2R6NR21</accession>
<feature type="domain" description="Carrier" evidence="5">
    <location>
        <begin position="617"/>
        <end position="699"/>
    </location>
</feature>
<dbReference type="EMBL" id="MLYV02000925">
    <property type="protein sequence ID" value="PSR75110.1"/>
    <property type="molecule type" value="Genomic_DNA"/>
</dbReference>
<name>A0A2R6NR21_9APHY</name>
<dbReference type="Gene3D" id="1.10.1200.10">
    <property type="entry name" value="ACP-like"/>
    <property type="match status" value="1"/>
</dbReference>
<dbReference type="InterPro" id="IPR018201">
    <property type="entry name" value="Ketoacyl_synth_AS"/>
</dbReference>
<comment type="caution">
    <text evidence="7">The sequence shown here is derived from an EMBL/GenBank/DDBJ whole genome shotgun (WGS) entry which is preliminary data.</text>
</comment>
<protein>
    <submittedName>
        <fullName evidence="7">Uncharacterized protein</fullName>
    </submittedName>
</protein>
<dbReference type="GO" id="GO:0004312">
    <property type="term" value="F:fatty acid synthase activity"/>
    <property type="evidence" value="ECO:0007669"/>
    <property type="project" value="TreeGrafter"/>
</dbReference>
<dbReference type="InterPro" id="IPR042099">
    <property type="entry name" value="ANL_N_sf"/>
</dbReference>
<dbReference type="Gene3D" id="3.40.47.10">
    <property type="match status" value="1"/>
</dbReference>
<dbReference type="PANTHER" id="PTHR43775">
    <property type="entry name" value="FATTY ACID SYNTHASE"/>
    <property type="match status" value="1"/>
</dbReference>
<dbReference type="SMART" id="SM00825">
    <property type="entry name" value="PKS_KS"/>
    <property type="match status" value="1"/>
</dbReference>
<dbReference type="Pfam" id="PF00550">
    <property type="entry name" value="PP-binding"/>
    <property type="match status" value="1"/>
</dbReference>
<dbReference type="GO" id="GO:0006633">
    <property type="term" value="P:fatty acid biosynthetic process"/>
    <property type="evidence" value="ECO:0007669"/>
    <property type="project" value="InterPro"/>
</dbReference>
<dbReference type="Proteomes" id="UP000186601">
    <property type="component" value="Unassembled WGS sequence"/>
</dbReference>
<dbReference type="Pfam" id="PF00109">
    <property type="entry name" value="ketoacyl-synt"/>
    <property type="match status" value="1"/>
</dbReference>
<dbReference type="SUPFAM" id="SSF47336">
    <property type="entry name" value="ACP-like"/>
    <property type="match status" value="1"/>
</dbReference>
<evidence type="ECO:0000256" key="4">
    <source>
        <dbReference type="ARBA" id="ARBA00023026"/>
    </source>
</evidence>
<dbReference type="PROSITE" id="PS00606">
    <property type="entry name" value="KS3_1"/>
    <property type="match status" value="1"/>
</dbReference>
<reference evidence="7 8" key="1">
    <citation type="submission" date="2018-02" db="EMBL/GenBank/DDBJ databases">
        <title>Genome sequence of the basidiomycete white-rot fungus Phlebia centrifuga.</title>
        <authorList>
            <person name="Granchi Z."/>
            <person name="Peng M."/>
            <person name="de Vries R.P."/>
            <person name="Hilden K."/>
            <person name="Makela M.R."/>
            <person name="Grigoriev I."/>
            <person name="Riley R."/>
        </authorList>
    </citation>
    <scope>NUCLEOTIDE SEQUENCE [LARGE SCALE GENOMIC DNA]</scope>
    <source>
        <strain evidence="7 8">FBCC195</strain>
    </source>
</reference>
<sequence>MVSPLGTFRPQLHSIPDILHAITRDRPDSAFLQADRDVFVSYRVASVMAEKVVAQSLTEHCVKLGFAPATQLKVAIISPNGPLLPLTLWASWYIGAIPCLLNAKADPSLWAAMVRRLDPHIVLVVNSHHKRLLDAFHTEQVTTPIVALESLIPTRLSLPRPREILIACIEYVDSLPGPHEPDISPFVATAETSALVVFTSSGVNEITLKAVTYSHAVLIQSGRRTLMAFGGSEYASTPKTHLGWLPLSHAFEFSIAFIGIVIGTGGSYVFHDPGVSSPQASATAGILELLLSALDYYRRVDTLCTIPAILSTQYAKLSEAQIHLLKSLKTLCVAGAPTPDDLFDWARSKAINIIDLIGATEVAGGLATCATSHSEGFVIMDGLLGVLQKDQLDDDRGELILSGQHLPSTYLHGQGDAFSSQGVRNEITVYRTGDIYDQCPLFEGLTILKGQPLPSFDSSFSRMSGISYIGRMDDLIVLASGLKVDAVALEGILDKESSVKRSAIVPSANRNALIALIEPSPDIFWDEKTTSGVSHRINQHLLADHRIPLENFVLVDELPMSSKSVLHRKALKNIMSAHGDCWPSHRTLLSISTTQLDVDAPITSNTSFETDARLTSNASFDIDITMVSKIETILGDVFNVPLVEVQDHRRFFGDLPLSSLAMAQLAGRLQSDIGSRITVVELYSVRRISDLIQLINSVSNPAPSPAVRPPIAVPRSHIGERIVISGASCTFPGGINTLDSLWDKLIYPESFGRTLAKEAPASRWTSQGNLASGVFGWLDDVSLDNTNSLASFFGIPPVELEAMPPNTRLIMQMGYKAIQDAGIAPSSLNKKDWGVFTSMNESGWKESRAAAVGLDEYSKRWVNGTEDSAGARLSYFLDLTGPAMEIKTACSSSAVAIHQACLAIESGDCSAAIVIAAMTNFSPSITMFRSYAGIASPLGRCATFSSDADGFLPSEGVAALVLQREADVSGPIYARIRATAVAQDGRSQGFAAPNPDAQSRLLSTGLRKAGLTPDDVSYLEAHGTGTRVGDAIEIAAIHRVYGERRSRPLLIGSVKAVIGHTEECAGLAGVLKGLLCFKHGVIPPQPHIKRLNPDLHLSRSKAVIPRTVHGLPSTGSPRVISVSSFGLSGTLANIILEESEQLPSSQPTTTEIFLLSTESVQDFPELLKSFAMFSESSDAMTISLSDFCRTSQIGRDHLRYRRAWVLDDWDMLYTALTSSPTTIPTRCLRSPTVALWFTLPPYSPPSSTIQHPLYVASMHTCMQNECKPELEGFARQLAFARTLQSLGVIVSAVGGEGVAEYLAAAFSGVIDDSTLFRILSQLTTVDECTYIVKIAPETLDDLLINYSPQELRIVGRYGPDTVCVSGSSEAVHSLMANAAGGTGSADPSSNYRVLTSSSFPSSSSMSFALRAPAMPLVTSHLGEVMEARYVGNEAYWLGVPDRNFEAHRSRQTLSAKASTVVTISELPAHLRESLYGGGVSSVNAGNDLATVTAHLYELGCQINWQQYASLGPTAHIPTYIWANNTDTSHLVA</sequence>
<evidence type="ECO:0000256" key="3">
    <source>
        <dbReference type="ARBA" id="ARBA00022679"/>
    </source>
</evidence>
<dbReference type="Gene3D" id="3.40.366.10">
    <property type="entry name" value="Malonyl-Coenzyme A Acyl Carrier Protein, domain 2"/>
    <property type="match status" value="1"/>
</dbReference>
<dbReference type="Gene3D" id="3.30.70.250">
    <property type="entry name" value="Malonyl-CoA ACP transacylase, ACP-binding"/>
    <property type="match status" value="1"/>
</dbReference>
<feature type="domain" description="Ketosynthase family 3 (KS3)" evidence="6">
    <location>
        <begin position="719"/>
        <end position="1138"/>
    </location>
</feature>
<dbReference type="OrthoDB" id="329835at2759"/>
<dbReference type="InterPro" id="IPR014031">
    <property type="entry name" value="Ketoacyl_synth_C"/>
</dbReference>
<dbReference type="InterPro" id="IPR000873">
    <property type="entry name" value="AMP-dep_synth/lig_dom"/>
</dbReference>
<evidence type="ECO:0000259" key="6">
    <source>
        <dbReference type="PROSITE" id="PS52004"/>
    </source>
</evidence>
<dbReference type="InterPro" id="IPR020841">
    <property type="entry name" value="PKS_Beta-ketoAc_synthase_dom"/>
</dbReference>
<organism evidence="7 8">
    <name type="scientific">Hermanssonia centrifuga</name>
    <dbReference type="NCBI Taxonomy" id="98765"/>
    <lineage>
        <taxon>Eukaryota</taxon>
        <taxon>Fungi</taxon>
        <taxon>Dikarya</taxon>
        <taxon>Basidiomycota</taxon>
        <taxon>Agaricomycotina</taxon>
        <taxon>Agaricomycetes</taxon>
        <taxon>Polyporales</taxon>
        <taxon>Meruliaceae</taxon>
        <taxon>Hermanssonia</taxon>
    </lineage>
</organism>
<gene>
    <name evidence="7" type="ORF">PHLCEN_2v9295</name>
</gene>
<evidence type="ECO:0000313" key="7">
    <source>
        <dbReference type="EMBL" id="PSR75110.1"/>
    </source>
</evidence>
<dbReference type="Pfam" id="PF23562">
    <property type="entry name" value="AMP-binding_C_3"/>
    <property type="match status" value="1"/>
</dbReference>
<dbReference type="InterPro" id="IPR014030">
    <property type="entry name" value="Ketoacyl_synth_N"/>
</dbReference>
<dbReference type="InterPro" id="IPR016039">
    <property type="entry name" value="Thiolase-like"/>
</dbReference>
<keyword evidence="2" id="KW-0597">Phosphoprotein</keyword>
<dbReference type="Pfam" id="PF02801">
    <property type="entry name" value="Ketoacyl-synt_C"/>
    <property type="match status" value="1"/>
</dbReference>
<keyword evidence="8" id="KW-1185">Reference proteome</keyword>
<dbReference type="PANTHER" id="PTHR43775:SF37">
    <property type="entry name" value="SI:DKEY-61P9.11"/>
    <property type="match status" value="1"/>
</dbReference>
<dbReference type="InterPro" id="IPR001227">
    <property type="entry name" value="Ac_transferase_dom_sf"/>
</dbReference>
<evidence type="ECO:0000256" key="1">
    <source>
        <dbReference type="ARBA" id="ARBA00022450"/>
    </source>
</evidence>
<dbReference type="Gene3D" id="3.40.50.12780">
    <property type="entry name" value="N-terminal domain of ligase-like"/>
    <property type="match status" value="1"/>
</dbReference>
<evidence type="ECO:0000256" key="2">
    <source>
        <dbReference type="ARBA" id="ARBA00022553"/>
    </source>
</evidence>
<dbReference type="InterPro" id="IPR036736">
    <property type="entry name" value="ACP-like_sf"/>
</dbReference>
<dbReference type="InterPro" id="IPR050091">
    <property type="entry name" value="PKS_NRPS_Biosynth_Enz"/>
</dbReference>
<dbReference type="Gene3D" id="3.30.70.3290">
    <property type="match status" value="1"/>
</dbReference>
<dbReference type="SUPFAM" id="SSF56801">
    <property type="entry name" value="Acetyl-CoA synthetase-like"/>
    <property type="match status" value="1"/>
</dbReference>
<proteinExistence type="predicted"/>
<dbReference type="CDD" id="cd00833">
    <property type="entry name" value="PKS"/>
    <property type="match status" value="1"/>
</dbReference>
<evidence type="ECO:0000259" key="5">
    <source>
        <dbReference type="PROSITE" id="PS50075"/>
    </source>
</evidence>
<dbReference type="STRING" id="98765.A0A2R6NR21"/>
<dbReference type="Pfam" id="PF00501">
    <property type="entry name" value="AMP-binding"/>
    <property type="match status" value="1"/>
</dbReference>
<dbReference type="SUPFAM" id="SSF53901">
    <property type="entry name" value="Thiolase-like"/>
    <property type="match status" value="1"/>
</dbReference>
<keyword evidence="3" id="KW-0808">Transferase</keyword>